<dbReference type="GO" id="GO:0000400">
    <property type="term" value="F:four-way junction DNA binding"/>
    <property type="evidence" value="ECO:0007669"/>
    <property type="project" value="TreeGrafter"/>
</dbReference>
<dbReference type="OrthoDB" id="336321at2759"/>
<dbReference type="GO" id="GO:0005815">
    <property type="term" value="C:microtubule organizing center"/>
    <property type="evidence" value="ECO:0007669"/>
    <property type="project" value="TreeGrafter"/>
</dbReference>
<feature type="domain" description="Rad51-like C-terminal" evidence="4">
    <location>
        <begin position="126"/>
        <end position="287"/>
    </location>
</feature>
<dbReference type="RefSeq" id="XP_028478746.1">
    <property type="nucleotide sequence ID" value="XM_028619774.1"/>
</dbReference>
<accession>A0A427Y4F5</accession>
<reference evidence="5 6" key="1">
    <citation type="submission" date="2018-11" db="EMBL/GenBank/DDBJ databases">
        <title>Genome sequence of Apiotrichum porosum DSM 27194.</title>
        <authorList>
            <person name="Aliyu H."/>
            <person name="Gorte O."/>
            <person name="Ochsenreither K."/>
        </authorList>
    </citation>
    <scope>NUCLEOTIDE SEQUENCE [LARGE SCALE GENOMIC DNA]</scope>
    <source>
        <strain evidence="5 6">DSM 27194</strain>
    </source>
</reference>
<dbReference type="EMBL" id="RSCE01000002">
    <property type="protein sequence ID" value="RSH85961.1"/>
    <property type="molecule type" value="Genomic_DNA"/>
</dbReference>
<dbReference type="GeneID" id="39588691"/>
<feature type="region of interest" description="Disordered" evidence="3">
    <location>
        <begin position="324"/>
        <end position="346"/>
    </location>
</feature>
<organism evidence="5 6">
    <name type="scientific">Apiotrichum porosum</name>
    <dbReference type="NCBI Taxonomy" id="105984"/>
    <lineage>
        <taxon>Eukaryota</taxon>
        <taxon>Fungi</taxon>
        <taxon>Dikarya</taxon>
        <taxon>Basidiomycota</taxon>
        <taxon>Agaricomycotina</taxon>
        <taxon>Tremellomycetes</taxon>
        <taxon>Trichosporonales</taxon>
        <taxon>Trichosporonaceae</taxon>
        <taxon>Apiotrichum</taxon>
    </lineage>
</organism>
<dbReference type="SUPFAM" id="SSF52540">
    <property type="entry name" value="P-loop containing nucleoside triphosphate hydrolases"/>
    <property type="match status" value="1"/>
</dbReference>
<dbReference type="Proteomes" id="UP000279236">
    <property type="component" value="Unassembled WGS sequence"/>
</dbReference>
<dbReference type="PANTHER" id="PTHR46457:SF1">
    <property type="entry name" value="DNA REPAIR PROTEIN RAD51 HOMOLOG 4"/>
    <property type="match status" value="1"/>
</dbReference>
<evidence type="ECO:0000256" key="2">
    <source>
        <dbReference type="ARBA" id="ARBA00023242"/>
    </source>
</evidence>
<evidence type="ECO:0000313" key="6">
    <source>
        <dbReference type="Proteomes" id="UP000279236"/>
    </source>
</evidence>
<evidence type="ECO:0000259" key="4">
    <source>
        <dbReference type="Pfam" id="PF08423"/>
    </source>
</evidence>
<dbReference type="InterPro" id="IPR051988">
    <property type="entry name" value="HRR_RAD51_Paralog"/>
</dbReference>
<dbReference type="GO" id="GO:0000724">
    <property type="term" value="P:double-strand break repair via homologous recombination"/>
    <property type="evidence" value="ECO:0007669"/>
    <property type="project" value="TreeGrafter"/>
</dbReference>
<keyword evidence="2" id="KW-0539">Nucleus</keyword>
<proteinExistence type="predicted"/>
<dbReference type="AlphaFoldDB" id="A0A427Y4F5"/>
<dbReference type="STRING" id="105984.A0A427Y4F5"/>
<dbReference type="GO" id="GO:0033063">
    <property type="term" value="C:Rad51B-Rad51C-Rad51D-XRCC2 complex"/>
    <property type="evidence" value="ECO:0007669"/>
    <property type="project" value="TreeGrafter"/>
</dbReference>
<dbReference type="Pfam" id="PF08423">
    <property type="entry name" value="Rad51"/>
    <property type="match status" value="1"/>
</dbReference>
<dbReference type="GO" id="GO:0042148">
    <property type="term" value="P:DNA strand invasion"/>
    <property type="evidence" value="ECO:0007669"/>
    <property type="project" value="TreeGrafter"/>
</dbReference>
<evidence type="ECO:0000256" key="1">
    <source>
        <dbReference type="ARBA" id="ARBA00004123"/>
    </source>
</evidence>
<name>A0A427Y4F5_9TREE</name>
<sequence>MLLKRLAPSLPPHLATLVPRLVLLTRRDVLLSLLASSPSTSGTSTTDPEALDELVAYCLARIPVPVESGNAIATKERAREADRERARAARARMGLDGTFGIPELDALGDHGVIGVCGSKGVGKSLLALHATLRLLASDSTATARWIDTEGAFNASRAQAVAAALGLNESILDRLAVSNVFRLEPELFDVLGELRGSDSLRVLVIDNVAPLFRDALMGTTAQGHAAMVTAMDEVADLTYDQGLLTIVTNMPASCVPTNPLSAFSTTTVKPGLGASFAFSTDVELLLQDTGRVFGLVDEGERDRAHSGPGLRVVAEVLKSRVSVGDSLLDRGPDPDSPPAPGPCSRRPLQCAATTAGRCQDDRTIARRADGPTFPRPAARDACTLHFASA</sequence>
<dbReference type="GO" id="GO:0007131">
    <property type="term" value="P:reciprocal meiotic recombination"/>
    <property type="evidence" value="ECO:0007669"/>
    <property type="project" value="TreeGrafter"/>
</dbReference>
<keyword evidence="6" id="KW-1185">Reference proteome</keyword>
<comment type="subcellular location">
    <subcellularLocation>
        <location evidence="1">Nucleus</location>
    </subcellularLocation>
</comment>
<dbReference type="GO" id="GO:0003697">
    <property type="term" value="F:single-stranded DNA binding"/>
    <property type="evidence" value="ECO:0007669"/>
    <property type="project" value="TreeGrafter"/>
</dbReference>
<dbReference type="GO" id="GO:0005657">
    <property type="term" value="C:replication fork"/>
    <property type="evidence" value="ECO:0007669"/>
    <property type="project" value="TreeGrafter"/>
</dbReference>
<dbReference type="GO" id="GO:0008094">
    <property type="term" value="F:ATP-dependent activity, acting on DNA"/>
    <property type="evidence" value="ECO:0007669"/>
    <property type="project" value="TreeGrafter"/>
</dbReference>
<evidence type="ECO:0000256" key="3">
    <source>
        <dbReference type="SAM" id="MobiDB-lite"/>
    </source>
</evidence>
<comment type="caution">
    <text evidence="5">The sequence shown here is derived from an EMBL/GenBank/DDBJ whole genome shotgun (WGS) entry which is preliminary data.</text>
</comment>
<protein>
    <recommendedName>
        <fullName evidence="4">Rad51-like C-terminal domain-containing protein</fullName>
    </recommendedName>
</protein>
<dbReference type="Gene3D" id="3.40.50.300">
    <property type="entry name" value="P-loop containing nucleotide triphosphate hydrolases"/>
    <property type="match status" value="1"/>
</dbReference>
<dbReference type="InterPro" id="IPR027417">
    <property type="entry name" value="P-loop_NTPase"/>
</dbReference>
<dbReference type="InterPro" id="IPR013632">
    <property type="entry name" value="Rad51_C"/>
</dbReference>
<dbReference type="GO" id="GO:0000723">
    <property type="term" value="P:telomere maintenance"/>
    <property type="evidence" value="ECO:0007669"/>
    <property type="project" value="TreeGrafter"/>
</dbReference>
<dbReference type="PANTHER" id="PTHR46457">
    <property type="entry name" value="DNA REPAIR PROTEIN RAD51 HOMOLOG 4"/>
    <property type="match status" value="1"/>
</dbReference>
<evidence type="ECO:0000313" key="5">
    <source>
        <dbReference type="EMBL" id="RSH85961.1"/>
    </source>
</evidence>
<gene>
    <name evidence="5" type="ORF">EHS24_004148</name>
</gene>